<comment type="similarity">
    <text evidence="1">Belongs to the histone deacetylase family.</text>
</comment>
<reference evidence="3" key="1">
    <citation type="submission" date="2021-04" db="EMBL/GenBank/DDBJ databases">
        <authorList>
            <person name="Zhang D.-C."/>
        </authorList>
    </citation>
    <scope>NUCLEOTIDE SEQUENCE</scope>
    <source>
        <strain evidence="3">CGMCC 1.15697</strain>
    </source>
</reference>
<dbReference type="InterPro" id="IPR023696">
    <property type="entry name" value="Ureohydrolase_dom_sf"/>
</dbReference>
<evidence type="ECO:0000259" key="2">
    <source>
        <dbReference type="Pfam" id="PF00850"/>
    </source>
</evidence>
<dbReference type="AlphaFoldDB" id="A0A8J7S2Z8"/>
<dbReference type="Gene3D" id="3.40.800.20">
    <property type="entry name" value="Histone deacetylase domain"/>
    <property type="match status" value="1"/>
</dbReference>
<dbReference type="PRINTS" id="PR01270">
    <property type="entry name" value="HDASUPER"/>
</dbReference>
<gene>
    <name evidence="3" type="ORF">KAJ83_11515</name>
</gene>
<accession>A0A8J7S2Z8</accession>
<dbReference type="PANTHER" id="PTHR10625">
    <property type="entry name" value="HISTONE DEACETYLASE HDAC1-RELATED"/>
    <property type="match status" value="1"/>
</dbReference>
<dbReference type="SUPFAM" id="SSF52768">
    <property type="entry name" value="Arginase/deacetylase"/>
    <property type="match status" value="1"/>
</dbReference>
<organism evidence="3 4">
    <name type="scientific">Marivibrio halodurans</name>
    <dbReference type="NCBI Taxonomy" id="2039722"/>
    <lineage>
        <taxon>Bacteria</taxon>
        <taxon>Pseudomonadati</taxon>
        <taxon>Pseudomonadota</taxon>
        <taxon>Alphaproteobacteria</taxon>
        <taxon>Rhodospirillales</taxon>
        <taxon>Rhodospirillaceae</taxon>
        <taxon>Marivibrio</taxon>
    </lineage>
</organism>
<dbReference type="Proteomes" id="UP000672602">
    <property type="component" value="Unassembled WGS sequence"/>
</dbReference>
<evidence type="ECO:0000256" key="1">
    <source>
        <dbReference type="ARBA" id="ARBA00005947"/>
    </source>
</evidence>
<dbReference type="EMBL" id="JAGMWN010000005">
    <property type="protein sequence ID" value="MBP5857638.1"/>
    <property type="molecule type" value="Genomic_DNA"/>
</dbReference>
<evidence type="ECO:0000313" key="3">
    <source>
        <dbReference type="EMBL" id="MBP5857638.1"/>
    </source>
</evidence>
<evidence type="ECO:0000313" key="4">
    <source>
        <dbReference type="Proteomes" id="UP000672602"/>
    </source>
</evidence>
<dbReference type="InterPro" id="IPR023801">
    <property type="entry name" value="His_deacetylse_dom"/>
</dbReference>
<dbReference type="GO" id="GO:0040029">
    <property type="term" value="P:epigenetic regulation of gene expression"/>
    <property type="evidence" value="ECO:0007669"/>
    <property type="project" value="TreeGrafter"/>
</dbReference>
<dbReference type="RefSeq" id="WP_210682229.1">
    <property type="nucleotide sequence ID" value="NZ_JAGMWN010000005.1"/>
</dbReference>
<name>A0A8J7S2Z8_9PROT</name>
<sequence length="314" mass="33334">MTDCLILSHPACAGHDMGPGHPESPARLKAVLRALDADEFKHLPRREAPRAPREVLARVHPEPYLDRIDAVFDQAEAEDARVRLDADTAVGPGSREAALRSAGAAVAAVDAVMGGEIPRAFCATRPPGHHAEPAHSMGFCIYSNAAIAAMHAHHAHGAHRVAIVDFDVHHGNGTEACVENEAAILYASTHQWPLYPGTGRPGIGGIAENIVNAAMPPGATSVEFREIMESRLLPKVAAFQPELLIISAGFDAHHDDPLADCDLTDEDYFWATEQLVAIAEAACGGKVVSLLEGGYDLGALTRCTTQHMRALIGG</sequence>
<dbReference type="Pfam" id="PF00850">
    <property type="entry name" value="Hist_deacetyl"/>
    <property type="match status" value="1"/>
</dbReference>
<dbReference type="GO" id="GO:0004407">
    <property type="term" value="F:histone deacetylase activity"/>
    <property type="evidence" value="ECO:0007669"/>
    <property type="project" value="TreeGrafter"/>
</dbReference>
<dbReference type="CDD" id="cd11599">
    <property type="entry name" value="HDAC_classII_2"/>
    <property type="match status" value="1"/>
</dbReference>
<comment type="caution">
    <text evidence="3">The sequence shown here is derived from an EMBL/GenBank/DDBJ whole genome shotgun (WGS) entry which is preliminary data.</text>
</comment>
<dbReference type="InterPro" id="IPR000286">
    <property type="entry name" value="HDACs"/>
</dbReference>
<dbReference type="InterPro" id="IPR037138">
    <property type="entry name" value="His_deacetylse_dom_sf"/>
</dbReference>
<dbReference type="PANTHER" id="PTHR10625:SF10">
    <property type="entry name" value="HISTONE DEACETYLASE HDAC1"/>
    <property type="match status" value="1"/>
</dbReference>
<keyword evidence="4" id="KW-1185">Reference proteome</keyword>
<proteinExistence type="inferred from homology"/>
<feature type="domain" description="Histone deacetylase" evidence="2">
    <location>
        <begin position="21"/>
        <end position="311"/>
    </location>
</feature>
<protein>
    <submittedName>
        <fullName evidence="3">Histone deacetylase family protein</fullName>
    </submittedName>
</protein>